<dbReference type="Pfam" id="PF13843">
    <property type="entry name" value="DDE_Tnp_1_7"/>
    <property type="match status" value="1"/>
</dbReference>
<dbReference type="InterPro" id="IPR029526">
    <property type="entry name" value="PGBD"/>
</dbReference>
<name>E2C9Y4_HARSA</name>
<organism evidence="3">
    <name type="scientific">Harpegnathos saltator</name>
    <name type="common">Jerdon's jumping ant</name>
    <dbReference type="NCBI Taxonomy" id="610380"/>
    <lineage>
        <taxon>Eukaryota</taxon>
        <taxon>Metazoa</taxon>
        <taxon>Ecdysozoa</taxon>
        <taxon>Arthropoda</taxon>
        <taxon>Hexapoda</taxon>
        <taxon>Insecta</taxon>
        <taxon>Pterygota</taxon>
        <taxon>Neoptera</taxon>
        <taxon>Endopterygota</taxon>
        <taxon>Hymenoptera</taxon>
        <taxon>Apocrita</taxon>
        <taxon>Aculeata</taxon>
        <taxon>Formicoidea</taxon>
        <taxon>Formicidae</taxon>
        <taxon>Ponerinae</taxon>
        <taxon>Ponerini</taxon>
        <taxon>Harpegnathos</taxon>
    </lineage>
</organism>
<evidence type="ECO:0000259" key="1">
    <source>
        <dbReference type="Pfam" id="PF13843"/>
    </source>
</evidence>
<dbReference type="InParanoid" id="E2C9Y4"/>
<proteinExistence type="predicted"/>
<dbReference type="AlphaFoldDB" id="E2C9Y4"/>
<dbReference type="Proteomes" id="UP000008237">
    <property type="component" value="Unassembled WGS sequence"/>
</dbReference>
<dbReference type="PANTHER" id="PTHR46599">
    <property type="entry name" value="PIGGYBAC TRANSPOSABLE ELEMENT-DERIVED PROTEIN 4"/>
    <property type="match status" value="1"/>
</dbReference>
<reference evidence="2 3" key="1">
    <citation type="journal article" date="2010" name="Science">
        <title>Genomic comparison of the ants Camponotus floridanus and Harpegnathos saltator.</title>
        <authorList>
            <person name="Bonasio R."/>
            <person name="Zhang G."/>
            <person name="Ye C."/>
            <person name="Mutti N.S."/>
            <person name="Fang X."/>
            <person name="Qin N."/>
            <person name="Donahue G."/>
            <person name="Yang P."/>
            <person name="Li Q."/>
            <person name="Li C."/>
            <person name="Zhang P."/>
            <person name="Huang Z."/>
            <person name="Berger S.L."/>
            <person name="Reinberg D."/>
            <person name="Wang J."/>
            <person name="Liebig J."/>
        </authorList>
    </citation>
    <scope>NUCLEOTIDE SEQUENCE [LARGE SCALE GENOMIC DNA]</scope>
    <source>
        <strain evidence="2 3">R22 G/1</strain>
    </source>
</reference>
<gene>
    <name evidence="2" type="ORF">EAI_09662</name>
</gene>
<accession>E2C9Y4</accession>
<keyword evidence="3" id="KW-1185">Reference proteome</keyword>
<sequence>YLLFVPDELFLKISEQTNLYAAQKLESGHAHRLTKWTETNKSEIKRFFGLILWMGLVKLPAIHQYWSNDPAYMQTFPKKVMSRNRFELLLRMLHFVDNQNSNGSNRLFKIQPIINTLETNYQKYYNPSEDICIDESLVPFRGRIIFRQYLKQKRHKYGIKIFKLCCGSGYTYALRVYAGKNLERENTTPTNIVMSLCRDLFHKGHTLYTDNWYTSLELAEKLIHKNTHLVGTLRSNRRGNSQQVISTKLKRGEIVAKENNQGITILKWRDKKDILVLSTRHSSEMVNVQCRSGNKFKPQIIVDYNREKAAVDLSDQMNSYNNPLRRSTKWYRKLAFELLLNTTVVNSYILYKDITKQKISITEFRK</sequence>
<protein>
    <submittedName>
        <fullName evidence="2">PiggyBac transposable element-derived protein 4</fullName>
    </submittedName>
</protein>
<evidence type="ECO:0000313" key="2">
    <source>
        <dbReference type="EMBL" id="EFN75248.1"/>
    </source>
</evidence>
<feature type="non-terminal residue" evidence="2">
    <location>
        <position position="1"/>
    </location>
</feature>
<dbReference type="PANTHER" id="PTHR46599:SF3">
    <property type="entry name" value="PIGGYBAC TRANSPOSABLE ELEMENT-DERIVED PROTEIN 4"/>
    <property type="match status" value="1"/>
</dbReference>
<dbReference type="OrthoDB" id="7551252at2759"/>
<feature type="domain" description="PiggyBac transposable element-derived protein" evidence="1">
    <location>
        <begin position="2"/>
        <end position="348"/>
    </location>
</feature>
<dbReference type="FunCoup" id="E2C9Y4">
    <property type="interactions" value="53"/>
</dbReference>
<dbReference type="OMA" id="GLCIQMG"/>
<evidence type="ECO:0000313" key="3">
    <source>
        <dbReference type="Proteomes" id="UP000008237"/>
    </source>
</evidence>
<dbReference type="EMBL" id="GL453910">
    <property type="protein sequence ID" value="EFN75248.1"/>
    <property type="molecule type" value="Genomic_DNA"/>
</dbReference>
<feature type="non-terminal residue" evidence="2">
    <location>
        <position position="366"/>
    </location>
</feature>